<protein>
    <submittedName>
        <fullName evidence="6">Succinylglutamate desuccinylase/aspartoacylase family protein</fullName>
    </submittedName>
</protein>
<name>A0A832TI58_9EURY</name>
<dbReference type="Pfam" id="PF24827">
    <property type="entry name" value="AstE_AspA_cat"/>
    <property type="match status" value="1"/>
</dbReference>
<sequence>MIAVLLVLLALPTSGCCEAVWTVYDWGSKGNILKNPVLVQHAPHGPRSEVVYRHSVEGTVVFEFRGGPGPAVLLTAGVHGDEVWTVIALLKLLDALSPTSVIGTVYVIPAVNPAGLAANSRLVDGVDPNRTADIPGSLTWHLVRFALSHRVKYWLDMHCGSGVPRQGALLTDEESEFVDELARSSGFVPLVKSAPRGSIRSVARRFGIDVITLEVPRDAGPSGVERAYHAALAFLRLTGALRRGQSRTPASGSANVTVPVLPAIVPRRRLG</sequence>
<dbReference type="GeneID" id="1478191"/>
<gene>
    <name evidence="6" type="ORF">HA336_07560</name>
</gene>
<evidence type="ECO:0000256" key="1">
    <source>
        <dbReference type="ARBA" id="ARBA00001947"/>
    </source>
</evidence>
<dbReference type="PANTHER" id="PTHR37326">
    <property type="entry name" value="BLL3975 PROTEIN"/>
    <property type="match status" value="1"/>
</dbReference>
<evidence type="ECO:0000256" key="3">
    <source>
        <dbReference type="ARBA" id="ARBA00022801"/>
    </source>
</evidence>
<dbReference type="Gene3D" id="3.40.630.10">
    <property type="entry name" value="Zn peptidases"/>
    <property type="match status" value="1"/>
</dbReference>
<comment type="cofactor">
    <cofactor evidence="1">
        <name>Zn(2+)</name>
        <dbReference type="ChEBI" id="CHEBI:29105"/>
    </cofactor>
</comment>
<dbReference type="AlphaFoldDB" id="A0A832TI58"/>
<dbReference type="GO" id="GO:0046872">
    <property type="term" value="F:metal ion binding"/>
    <property type="evidence" value="ECO:0007669"/>
    <property type="project" value="UniProtKB-KW"/>
</dbReference>
<organism evidence="6 7">
    <name type="scientific">Methanopyrus kandleri</name>
    <dbReference type="NCBI Taxonomy" id="2320"/>
    <lineage>
        <taxon>Archaea</taxon>
        <taxon>Methanobacteriati</taxon>
        <taxon>Methanobacteriota</taxon>
        <taxon>Methanomada group</taxon>
        <taxon>Methanopyri</taxon>
        <taxon>Methanopyrales</taxon>
        <taxon>Methanopyraceae</taxon>
        <taxon>Methanopyrus</taxon>
    </lineage>
</organism>
<dbReference type="InterPro" id="IPR055438">
    <property type="entry name" value="AstE_AspA_cat"/>
</dbReference>
<dbReference type="RefSeq" id="WP_011019964.1">
    <property type="nucleotide sequence ID" value="NZ_DUJS01000005.1"/>
</dbReference>
<evidence type="ECO:0000259" key="5">
    <source>
        <dbReference type="Pfam" id="PF24827"/>
    </source>
</evidence>
<evidence type="ECO:0000256" key="4">
    <source>
        <dbReference type="ARBA" id="ARBA00022833"/>
    </source>
</evidence>
<keyword evidence="2" id="KW-0479">Metal-binding</keyword>
<evidence type="ECO:0000256" key="2">
    <source>
        <dbReference type="ARBA" id="ARBA00022723"/>
    </source>
</evidence>
<keyword evidence="3" id="KW-0378">Hydrolase</keyword>
<keyword evidence="4" id="KW-0862">Zinc</keyword>
<accession>A0A832TI58</accession>
<feature type="domain" description="Succinylglutamate desuccinylase/Aspartoacylase catalytic" evidence="5">
    <location>
        <begin position="68"/>
        <end position="131"/>
    </location>
</feature>
<dbReference type="EMBL" id="DUJS01000005">
    <property type="protein sequence ID" value="HII71069.1"/>
    <property type="molecule type" value="Genomic_DNA"/>
</dbReference>
<dbReference type="Proteomes" id="UP000619545">
    <property type="component" value="Unassembled WGS sequence"/>
</dbReference>
<comment type="caution">
    <text evidence="6">The sequence shown here is derived from an EMBL/GenBank/DDBJ whole genome shotgun (WGS) entry which is preliminary data.</text>
</comment>
<dbReference type="PANTHER" id="PTHR37326:SF1">
    <property type="entry name" value="BLL3975 PROTEIN"/>
    <property type="match status" value="1"/>
</dbReference>
<dbReference type="SUPFAM" id="SSF53187">
    <property type="entry name" value="Zn-dependent exopeptidases"/>
    <property type="match status" value="1"/>
</dbReference>
<proteinExistence type="predicted"/>
<reference evidence="6" key="1">
    <citation type="journal article" date="2020" name="bioRxiv">
        <title>A rank-normalized archaeal taxonomy based on genome phylogeny resolves widespread incomplete and uneven classifications.</title>
        <authorList>
            <person name="Rinke C."/>
            <person name="Chuvochina M."/>
            <person name="Mussig A.J."/>
            <person name="Chaumeil P.-A."/>
            <person name="Waite D.W."/>
            <person name="Whitman W.B."/>
            <person name="Parks D.H."/>
            <person name="Hugenholtz P."/>
        </authorList>
    </citation>
    <scope>NUCLEOTIDE SEQUENCE</scope>
    <source>
        <strain evidence="6">UBA8853</strain>
    </source>
</reference>
<evidence type="ECO:0000313" key="6">
    <source>
        <dbReference type="EMBL" id="HII71069.1"/>
    </source>
</evidence>
<dbReference type="GO" id="GO:0016788">
    <property type="term" value="F:hydrolase activity, acting on ester bonds"/>
    <property type="evidence" value="ECO:0007669"/>
    <property type="project" value="InterPro"/>
</dbReference>
<dbReference type="InterPro" id="IPR053138">
    <property type="entry name" value="N-alpha-Ac-DABA_deacetylase"/>
</dbReference>
<evidence type="ECO:0000313" key="7">
    <source>
        <dbReference type="Proteomes" id="UP000619545"/>
    </source>
</evidence>